<dbReference type="InterPro" id="IPR020846">
    <property type="entry name" value="MFS_dom"/>
</dbReference>
<keyword evidence="5 10" id="KW-0472">Membrane</keyword>
<dbReference type="NCBIfam" id="TIGR00879">
    <property type="entry name" value="SP"/>
    <property type="match status" value="1"/>
</dbReference>
<name>A0A8J2NQF5_9HEXA</name>
<dbReference type="GO" id="GO:0051119">
    <property type="term" value="F:sugar transmembrane transporter activity"/>
    <property type="evidence" value="ECO:0007669"/>
    <property type="project" value="InterPro"/>
</dbReference>
<dbReference type="InterPro" id="IPR044775">
    <property type="entry name" value="MFS_ERD6/Tret1-like"/>
</dbReference>
<dbReference type="FunFam" id="1.20.1250.20:FF:000055">
    <property type="entry name" value="Facilitated trehalose transporter Tret1-2 homolog"/>
    <property type="match status" value="1"/>
</dbReference>
<evidence type="ECO:0000256" key="2">
    <source>
        <dbReference type="ARBA" id="ARBA00022475"/>
    </source>
</evidence>
<dbReference type="InterPro" id="IPR003663">
    <property type="entry name" value="Sugar/inositol_transpt"/>
</dbReference>
<evidence type="ECO:0000256" key="1">
    <source>
        <dbReference type="ARBA" id="ARBA00004651"/>
    </source>
</evidence>
<feature type="transmembrane region" description="Helical" evidence="10">
    <location>
        <begin position="304"/>
        <end position="326"/>
    </location>
</feature>
<feature type="transmembrane region" description="Helical" evidence="10">
    <location>
        <begin position="124"/>
        <end position="147"/>
    </location>
</feature>
<feature type="transmembrane region" description="Helical" evidence="10">
    <location>
        <begin position="406"/>
        <end position="425"/>
    </location>
</feature>
<dbReference type="OrthoDB" id="6612291at2759"/>
<keyword evidence="3 10" id="KW-0812">Transmembrane</keyword>
<dbReference type="PROSITE" id="PS00217">
    <property type="entry name" value="SUGAR_TRANSPORT_2"/>
    <property type="match status" value="1"/>
</dbReference>
<comment type="subcellular location">
    <subcellularLocation>
        <location evidence="1">Cell membrane</location>
        <topology evidence="1">Multi-pass membrane protein</topology>
    </subcellularLocation>
</comment>
<feature type="transmembrane region" description="Helical" evidence="10">
    <location>
        <begin position="159"/>
        <end position="180"/>
    </location>
</feature>
<feature type="transmembrane region" description="Helical" evidence="10">
    <location>
        <begin position="269"/>
        <end position="292"/>
    </location>
</feature>
<feature type="transmembrane region" description="Helical" evidence="10">
    <location>
        <begin position="30"/>
        <end position="52"/>
    </location>
</feature>
<dbReference type="PROSITE" id="PS50850">
    <property type="entry name" value="MFS"/>
    <property type="match status" value="1"/>
</dbReference>
<evidence type="ECO:0000256" key="10">
    <source>
        <dbReference type="SAM" id="Phobius"/>
    </source>
</evidence>
<dbReference type="PROSITE" id="PS00216">
    <property type="entry name" value="SUGAR_TRANSPORT_1"/>
    <property type="match status" value="1"/>
</dbReference>
<feature type="transmembrane region" description="Helical" evidence="10">
    <location>
        <begin position="367"/>
        <end position="394"/>
    </location>
</feature>
<feature type="transmembrane region" description="Helical" evidence="10">
    <location>
        <begin position="186"/>
        <end position="204"/>
    </location>
</feature>
<evidence type="ECO:0000256" key="7">
    <source>
        <dbReference type="ARBA" id="ARBA00024348"/>
    </source>
</evidence>
<dbReference type="PANTHER" id="PTHR48021:SF1">
    <property type="entry name" value="GH07001P-RELATED"/>
    <property type="match status" value="1"/>
</dbReference>
<proteinExistence type="inferred from homology"/>
<dbReference type="InterPro" id="IPR005829">
    <property type="entry name" value="Sugar_transporter_CS"/>
</dbReference>
<feature type="transmembrane region" description="Helical" evidence="10">
    <location>
        <begin position="431"/>
        <end position="456"/>
    </location>
</feature>
<sequence length="492" mass="53859">MTGFASSHDVLQVPNEDSRSGTKLGKFRQFFAASVVTLGIFGLGTVLAYTSPALPKIESTGDLGNVTYSQKAWVGSTSMLGALSSSPFAGYGVDKFGRKNLMILLAFPFIAGWIFIPISTTFTLVYIGRFITGFCAGGLSLAVPIFISEMAEDHIRGLLSSLFQLMMVLGILFIYVVGTYVTWQNLAYISAAFPTLFLILLTSIPESPRYLLAKGRRSDATKSLVWFRGVNDPDIVESEISRVQASIDESKGEKVRLATIFSRSIIQPVLICLSLMVFEQISGFNAIIFYTVDIFKASGSQLDSNLATIIIGIVQVLATVVSCILVDLTGRRILLIFSEVVMAASLFILGAFFYIKTKNKEVSPEGFGWVPITSLIVFIIAFAQGIGPLSWTIMGEILPPNLKGPCSSVATFLVWFSAFLVTLGYEHLLELLGRYWCFWLFAIFCVIGTVVVTLFVPETKGRSLEEIQSLFNHSDKKKPLPASKECLAGQDE</sequence>
<keyword evidence="2" id="KW-1003">Cell membrane</keyword>
<accession>A0A8J2NQF5</accession>
<keyword evidence="6" id="KW-0325">Glycoprotein</keyword>
<dbReference type="InterPro" id="IPR005828">
    <property type="entry name" value="MFS_sugar_transport-like"/>
</dbReference>
<gene>
    <name evidence="12" type="ORF">AFUS01_LOCUS66</name>
</gene>
<dbReference type="AlphaFoldDB" id="A0A8J2NQF5"/>
<evidence type="ECO:0000256" key="8">
    <source>
        <dbReference type="RuleBase" id="RU003346"/>
    </source>
</evidence>
<evidence type="ECO:0000256" key="4">
    <source>
        <dbReference type="ARBA" id="ARBA00022989"/>
    </source>
</evidence>
<keyword evidence="8" id="KW-0813">Transport</keyword>
<feature type="domain" description="Major facilitator superfamily (MFS) profile" evidence="11">
    <location>
        <begin position="32"/>
        <end position="460"/>
    </location>
</feature>
<dbReference type="Proteomes" id="UP000708208">
    <property type="component" value="Unassembled WGS sequence"/>
</dbReference>
<dbReference type="CDD" id="cd17358">
    <property type="entry name" value="MFS_GLUT6_8_Class3_like"/>
    <property type="match status" value="1"/>
</dbReference>
<dbReference type="EMBL" id="CAJVCH010000003">
    <property type="protein sequence ID" value="CAG7629769.1"/>
    <property type="molecule type" value="Genomic_DNA"/>
</dbReference>
<reference evidence="12" key="1">
    <citation type="submission" date="2021-06" db="EMBL/GenBank/DDBJ databases">
        <authorList>
            <person name="Hodson N. C."/>
            <person name="Mongue J. A."/>
            <person name="Jaron S. K."/>
        </authorList>
    </citation>
    <scope>NUCLEOTIDE SEQUENCE</scope>
</reference>
<dbReference type="InterPro" id="IPR050549">
    <property type="entry name" value="MFS_Trehalose_Transporter"/>
</dbReference>
<evidence type="ECO:0000256" key="3">
    <source>
        <dbReference type="ARBA" id="ARBA00022692"/>
    </source>
</evidence>
<feature type="transmembrane region" description="Helical" evidence="10">
    <location>
        <begin position="333"/>
        <end position="355"/>
    </location>
</feature>
<keyword evidence="4 10" id="KW-1133">Transmembrane helix</keyword>
<feature type="transmembrane region" description="Helical" evidence="10">
    <location>
        <begin position="72"/>
        <end position="93"/>
    </location>
</feature>
<comment type="similarity">
    <text evidence="7">Belongs to the major facilitator superfamily. Sugar transporter (TC 2.A.1.1) family. Trehalose transporter subfamily.</text>
</comment>
<evidence type="ECO:0000256" key="9">
    <source>
        <dbReference type="SAM" id="MobiDB-lite"/>
    </source>
</evidence>
<comment type="caution">
    <text evidence="12">The sequence shown here is derived from an EMBL/GenBank/DDBJ whole genome shotgun (WGS) entry which is preliminary data.</text>
</comment>
<protein>
    <recommendedName>
        <fullName evidence="11">Major facilitator superfamily (MFS) profile domain-containing protein</fullName>
    </recommendedName>
</protein>
<organism evidence="12 13">
    <name type="scientific">Allacma fusca</name>
    <dbReference type="NCBI Taxonomy" id="39272"/>
    <lineage>
        <taxon>Eukaryota</taxon>
        <taxon>Metazoa</taxon>
        <taxon>Ecdysozoa</taxon>
        <taxon>Arthropoda</taxon>
        <taxon>Hexapoda</taxon>
        <taxon>Collembola</taxon>
        <taxon>Symphypleona</taxon>
        <taxon>Sminthuridae</taxon>
        <taxon>Allacma</taxon>
    </lineage>
</organism>
<feature type="region of interest" description="Disordered" evidence="9">
    <location>
        <begin position="1"/>
        <end position="20"/>
    </location>
</feature>
<evidence type="ECO:0000313" key="12">
    <source>
        <dbReference type="EMBL" id="CAG7629769.1"/>
    </source>
</evidence>
<dbReference type="Pfam" id="PF00083">
    <property type="entry name" value="Sugar_tr"/>
    <property type="match status" value="1"/>
</dbReference>
<feature type="transmembrane region" description="Helical" evidence="10">
    <location>
        <begin position="100"/>
        <end position="118"/>
    </location>
</feature>
<dbReference type="GO" id="GO:0005886">
    <property type="term" value="C:plasma membrane"/>
    <property type="evidence" value="ECO:0007669"/>
    <property type="project" value="UniProtKB-SubCell"/>
</dbReference>
<evidence type="ECO:0000313" key="13">
    <source>
        <dbReference type="Proteomes" id="UP000708208"/>
    </source>
</evidence>
<dbReference type="PANTHER" id="PTHR48021">
    <property type="match status" value="1"/>
</dbReference>
<evidence type="ECO:0000256" key="5">
    <source>
        <dbReference type="ARBA" id="ARBA00023136"/>
    </source>
</evidence>
<evidence type="ECO:0000256" key="6">
    <source>
        <dbReference type="ARBA" id="ARBA00023180"/>
    </source>
</evidence>
<keyword evidence="13" id="KW-1185">Reference proteome</keyword>
<evidence type="ECO:0000259" key="11">
    <source>
        <dbReference type="PROSITE" id="PS50850"/>
    </source>
</evidence>